<accession>J3NAG1</accession>
<dbReference type="HOGENOM" id="CLU_2065099_0_0_1"/>
<keyword evidence="2" id="KW-1185">Reference proteome</keyword>
<organism evidence="1">
    <name type="scientific">Oryza brachyantha</name>
    <name type="common">malo sina</name>
    <dbReference type="NCBI Taxonomy" id="4533"/>
    <lineage>
        <taxon>Eukaryota</taxon>
        <taxon>Viridiplantae</taxon>
        <taxon>Streptophyta</taxon>
        <taxon>Embryophyta</taxon>
        <taxon>Tracheophyta</taxon>
        <taxon>Spermatophyta</taxon>
        <taxon>Magnoliopsida</taxon>
        <taxon>Liliopsida</taxon>
        <taxon>Poales</taxon>
        <taxon>Poaceae</taxon>
        <taxon>BOP clade</taxon>
        <taxon>Oryzoideae</taxon>
        <taxon>Oryzeae</taxon>
        <taxon>Oryzinae</taxon>
        <taxon>Oryza</taxon>
    </lineage>
</organism>
<name>J3NAG1_ORYBR</name>
<dbReference type="AlphaFoldDB" id="J3NAG1"/>
<reference evidence="1" key="1">
    <citation type="journal article" date="2013" name="Nat. Commun.">
        <title>Whole-genome sequencing of Oryza brachyantha reveals mechanisms underlying Oryza genome evolution.</title>
        <authorList>
            <person name="Chen J."/>
            <person name="Huang Q."/>
            <person name="Gao D."/>
            <person name="Wang J."/>
            <person name="Lang Y."/>
            <person name="Liu T."/>
            <person name="Li B."/>
            <person name="Bai Z."/>
            <person name="Luis Goicoechea J."/>
            <person name="Liang C."/>
            <person name="Chen C."/>
            <person name="Zhang W."/>
            <person name="Sun S."/>
            <person name="Liao Y."/>
            <person name="Zhang X."/>
            <person name="Yang L."/>
            <person name="Song C."/>
            <person name="Wang M."/>
            <person name="Shi J."/>
            <person name="Liu G."/>
            <person name="Liu J."/>
            <person name="Zhou H."/>
            <person name="Zhou W."/>
            <person name="Yu Q."/>
            <person name="An N."/>
            <person name="Chen Y."/>
            <person name="Cai Q."/>
            <person name="Wang B."/>
            <person name="Liu B."/>
            <person name="Min J."/>
            <person name="Huang Y."/>
            <person name="Wu H."/>
            <person name="Li Z."/>
            <person name="Zhang Y."/>
            <person name="Yin Y."/>
            <person name="Song W."/>
            <person name="Jiang J."/>
            <person name="Jackson S.A."/>
            <person name="Wing R.A."/>
            <person name="Wang J."/>
            <person name="Chen M."/>
        </authorList>
    </citation>
    <scope>NUCLEOTIDE SEQUENCE [LARGE SCALE GENOMIC DNA]</scope>
    <source>
        <strain evidence="1">cv. IRGC 101232</strain>
    </source>
</reference>
<sequence>MVTLPFHVITEHVVCGALCTSSSMNSFGLQCAVLDVVEPVLVGELTAPTLVPLQHAKVHRFCQPPAPHQDASWWRRHNTANPMDGTCATAARRVAAGGLVSIAIPGLLAIHSAALSDAG</sequence>
<evidence type="ECO:0000313" key="1">
    <source>
        <dbReference type="EnsemblPlants" id="OB11G27970.1"/>
    </source>
</evidence>
<protein>
    <submittedName>
        <fullName evidence="1">Uncharacterized protein</fullName>
    </submittedName>
</protein>
<dbReference type="Gramene" id="OB11G27970.1">
    <property type="protein sequence ID" value="OB11G27970.1"/>
    <property type="gene ID" value="OB11G27970"/>
</dbReference>
<dbReference type="EnsemblPlants" id="OB11G27970.1">
    <property type="protein sequence ID" value="OB11G27970.1"/>
    <property type="gene ID" value="OB11G27970"/>
</dbReference>
<evidence type="ECO:0000313" key="2">
    <source>
        <dbReference type="Proteomes" id="UP000006038"/>
    </source>
</evidence>
<dbReference type="Proteomes" id="UP000006038">
    <property type="component" value="Chromosome 11"/>
</dbReference>
<reference evidence="1" key="2">
    <citation type="submission" date="2013-04" db="UniProtKB">
        <authorList>
            <consortium name="EnsemblPlants"/>
        </authorList>
    </citation>
    <scope>IDENTIFICATION</scope>
</reference>
<proteinExistence type="predicted"/>